<feature type="region of interest" description="Disordered" evidence="2">
    <location>
        <begin position="1"/>
        <end position="51"/>
    </location>
</feature>
<feature type="compositionally biased region" description="Low complexity" evidence="2">
    <location>
        <begin position="9"/>
        <end position="19"/>
    </location>
</feature>
<evidence type="ECO:0000256" key="2">
    <source>
        <dbReference type="SAM" id="MobiDB-lite"/>
    </source>
</evidence>
<proteinExistence type="predicted"/>
<keyword evidence="1" id="KW-0175">Coiled coil</keyword>
<evidence type="ECO:0000256" key="1">
    <source>
        <dbReference type="SAM" id="Coils"/>
    </source>
</evidence>
<comment type="caution">
    <text evidence="3">The sequence shown here is derived from an EMBL/GenBank/DDBJ whole genome shotgun (WGS) entry which is preliminary data.</text>
</comment>
<dbReference type="InterPro" id="IPR037386">
    <property type="entry name" value="CCDC40"/>
</dbReference>
<keyword evidence="4" id="KW-1185">Reference proteome</keyword>
<feature type="coiled-coil region" evidence="1">
    <location>
        <begin position="75"/>
        <end position="151"/>
    </location>
</feature>
<sequence>MDSSEETEVSSVAVSENNSLIVNSEDLKETPAMKSTKVSMDQSSENKTADKVLSSDHPLMIKYQKDLKERLLSLLRETDEHIVDLKRTITGQENENKHFAERGYELQKELKIQEDKLKNIHEKYENKIKFKNELQEKCEQIRENFKNTEETWHDEIKRDKDLQTKLEDAAFEIVQLTSLRMETYTDAKSLKRAVEKTTKDKENLEIEKLRQDLLISRLENDKFNLEDKINLYKTQWSIKKEEATDLRKQLNAANSEMEIVQHEKQQIVHQWKQSLASLEKQDRVLSEIRDSVRKYEDDASTLNMDIFASKKSVRKELERNEQLLIQLQFRESDIARVEKELQEILERQNDLEENISVLDKTVEITEQELKILNENKTTVERKLDAKDRELRKAYGYQKSLEKKHMDMLHDKMTITKASKYTEKLIKDIRNFIRLNEDKGSKKENERGKLLLKLDNLRTYMNNMENTFNDLYKERKERQILLDKSEANVLKTREKLDSKHGEVRELESELQEMISAAGGQEVTPFERELASLRKEITIVEQVKRNMEQEYLRCQQELFSLSKQSSVKSDENEFFQKKIAIAEGKKVQLEADISKEEKDIKDIENRIQSIRTEIANVNKILHERNEIQESALQLIAVSKSDYIKVLKDAEMNYLQKQNELKFLRRKKGKHFKKLLENQRYIVYWEGKVQLADETRKILKSESHLKEFFNIKSEIRRLQVKQEQIKKEQGNFVQEMRRAVYTHTSLYIEADKQALFGKRRKTPEYIQKKIKHTQRKIRENKKELENVNQKIDSLKKAVSELNEAYENKNMLTSEMINKIKIMEYDNENKEQEKRQAVIGLSFKQKKAKLLQKVLEATYIRAIRNELRRPDEIEKLQAELRAIQVIARATINEYPQSDKVLNKILDYIVVSKQI</sequence>
<dbReference type="EMBL" id="BMAW01059957">
    <property type="protein sequence ID" value="GFT23764.1"/>
    <property type="molecule type" value="Genomic_DNA"/>
</dbReference>
<dbReference type="GO" id="GO:0005737">
    <property type="term" value="C:cytoplasm"/>
    <property type="evidence" value="ECO:0007669"/>
    <property type="project" value="TreeGrafter"/>
</dbReference>
<evidence type="ECO:0000313" key="3">
    <source>
        <dbReference type="EMBL" id="GFT23764.1"/>
    </source>
</evidence>
<dbReference type="GO" id="GO:0035082">
    <property type="term" value="P:axoneme assembly"/>
    <property type="evidence" value="ECO:0007669"/>
    <property type="project" value="InterPro"/>
</dbReference>
<feature type="compositionally biased region" description="Polar residues" evidence="2">
    <location>
        <begin position="36"/>
        <end position="46"/>
    </location>
</feature>
<dbReference type="AlphaFoldDB" id="A0A8X6NPA3"/>
<accession>A0A8X6NPA3</accession>
<dbReference type="PANTHER" id="PTHR16275">
    <property type="entry name" value="COILED-COIL DOMAIN-CONTAINING PROTEIN 40"/>
    <property type="match status" value="1"/>
</dbReference>
<feature type="coiled-coil region" evidence="1">
    <location>
        <begin position="187"/>
        <end position="389"/>
    </location>
</feature>
<protein>
    <submittedName>
        <fullName evidence="3">Coiled-coil domain-containing protein 40</fullName>
    </submittedName>
</protein>
<dbReference type="Proteomes" id="UP000887013">
    <property type="component" value="Unassembled WGS sequence"/>
</dbReference>
<evidence type="ECO:0000313" key="4">
    <source>
        <dbReference type="Proteomes" id="UP000887013"/>
    </source>
</evidence>
<dbReference type="PANTHER" id="PTHR16275:SF8">
    <property type="entry name" value="COILED-COIL DOMAIN-CONTAINING PROTEIN 40"/>
    <property type="match status" value="1"/>
</dbReference>
<feature type="coiled-coil region" evidence="1">
    <location>
        <begin position="767"/>
        <end position="811"/>
    </location>
</feature>
<feature type="coiled-coil region" evidence="1">
    <location>
        <begin position="453"/>
        <end position="618"/>
    </location>
</feature>
<gene>
    <name evidence="3" type="primary">Ccdc40</name>
    <name evidence="3" type="ORF">NPIL_653821</name>
</gene>
<reference evidence="3" key="1">
    <citation type="submission" date="2020-08" db="EMBL/GenBank/DDBJ databases">
        <title>Multicomponent nature underlies the extraordinary mechanical properties of spider dragline silk.</title>
        <authorList>
            <person name="Kono N."/>
            <person name="Nakamura H."/>
            <person name="Mori M."/>
            <person name="Yoshida Y."/>
            <person name="Ohtoshi R."/>
            <person name="Malay A.D."/>
            <person name="Moran D.A.P."/>
            <person name="Tomita M."/>
            <person name="Numata K."/>
            <person name="Arakawa K."/>
        </authorList>
    </citation>
    <scope>NUCLEOTIDE SEQUENCE</scope>
</reference>
<dbReference type="OrthoDB" id="6429554at2759"/>
<organism evidence="3 4">
    <name type="scientific">Nephila pilipes</name>
    <name type="common">Giant wood spider</name>
    <name type="synonym">Nephila maculata</name>
    <dbReference type="NCBI Taxonomy" id="299642"/>
    <lineage>
        <taxon>Eukaryota</taxon>
        <taxon>Metazoa</taxon>
        <taxon>Ecdysozoa</taxon>
        <taxon>Arthropoda</taxon>
        <taxon>Chelicerata</taxon>
        <taxon>Arachnida</taxon>
        <taxon>Araneae</taxon>
        <taxon>Araneomorphae</taxon>
        <taxon>Entelegynae</taxon>
        <taxon>Araneoidea</taxon>
        <taxon>Nephilidae</taxon>
        <taxon>Nephila</taxon>
    </lineage>
</organism>
<name>A0A8X6NPA3_NEPPI</name>